<accession>A0A3A9XXW3</accession>
<evidence type="ECO:0000256" key="6">
    <source>
        <dbReference type="SAM" id="MobiDB-lite"/>
    </source>
</evidence>
<comment type="subcellular location">
    <subcellularLocation>
        <location evidence="1">Cell membrane</location>
        <topology evidence="1">Multi-pass membrane protein</topology>
    </subcellularLocation>
</comment>
<dbReference type="PROSITE" id="PS51257">
    <property type="entry name" value="PROKAR_LIPOPROTEIN"/>
    <property type="match status" value="1"/>
</dbReference>
<reference evidence="9 10" key="1">
    <citation type="submission" date="2018-09" db="EMBL/GenBank/DDBJ databases">
        <title>Micromonospora sp. nov. MS1-9, isolated from a root of Musa sp.</title>
        <authorList>
            <person name="Kuncharoen N."/>
            <person name="Kudo T."/>
            <person name="Ohkuma M."/>
            <person name="Yuki M."/>
            <person name="Tanasupawat S."/>
        </authorList>
    </citation>
    <scope>NUCLEOTIDE SEQUENCE [LARGE SCALE GENOMIC DNA]</scope>
    <source>
        <strain evidence="9 10">MS1-9</strain>
    </source>
</reference>
<dbReference type="GO" id="GO:0005886">
    <property type="term" value="C:plasma membrane"/>
    <property type="evidence" value="ECO:0007669"/>
    <property type="project" value="UniProtKB-SubCell"/>
</dbReference>
<dbReference type="InterPro" id="IPR027379">
    <property type="entry name" value="CLS_N"/>
</dbReference>
<dbReference type="RefSeq" id="WP_120689994.1">
    <property type="nucleotide sequence ID" value="NZ_RAZT01000010.1"/>
</dbReference>
<evidence type="ECO:0000313" key="10">
    <source>
        <dbReference type="Proteomes" id="UP000275865"/>
    </source>
</evidence>
<keyword evidence="4 7" id="KW-1133">Transmembrane helix</keyword>
<feature type="transmembrane region" description="Helical" evidence="7">
    <location>
        <begin position="36"/>
        <end position="57"/>
    </location>
</feature>
<dbReference type="EMBL" id="RAZT01000010">
    <property type="protein sequence ID" value="RKN30095.1"/>
    <property type="molecule type" value="Genomic_DNA"/>
</dbReference>
<keyword evidence="2" id="KW-1003">Cell membrane</keyword>
<evidence type="ECO:0000256" key="4">
    <source>
        <dbReference type="ARBA" id="ARBA00022989"/>
    </source>
</evidence>
<evidence type="ECO:0000256" key="2">
    <source>
        <dbReference type="ARBA" id="ARBA00022475"/>
    </source>
</evidence>
<evidence type="ECO:0000256" key="5">
    <source>
        <dbReference type="ARBA" id="ARBA00023136"/>
    </source>
</evidence>
<feature type="domain" description="Cardiolipin synthase N-terminal" evidence="8">
    <location>
        <begin position="14"/>
        <end position="59"/>
    </location>
</feature>
<sequence>MLRLYVLLFVAQIVLAVCALISCLSAEEGEIRALPRIGWALIILFFPLVGSIAWFLAGREKKPGPAAGGGARRTPTRERPKPLAPDDDPEFLKSIAERSRRDDQELFRRWEEDLRRREEDLRRREVTPDDPPGRGEPLRPREGDPPREEDRPEV</sequence>
<dbReference type="Pfam" id="PF13396">
    <property type="entry name" value="PLDc_N"/>
    <property type="match status" value="1"/>
</dbReference>
<evidence type="ECO:0000313" key="9">
    <source>
        <dbReference type="EMBL" id="RKN30095.1"/>
    </source>
</evidence>
<proteinExistence type="predicted"/>
<evidence type="ECO:0000259" key="8">
    <source>
        <dbReference type="Pfam" id="PF13396"/>
    </source>
</evidence>
<keyword evidence="3 7" id="KW-0812">Transmembrane</keyword>
<evidence type="ECO:0000256" key="7">
    <source>
        <dbReference type="SAM" id="Phobius"/>
    </source>
</evidence>
<dbReference type="Proteomes" id="UP000275865">
    <property type="component" value="Unassembled WGS sequence"/>
</dbReference>
<evidence type="ECO:0000256" key="3">
    <source>
        <dbReference type="ARBA" id="ARBA00022692"/>
    </source>
</evidence>
<comment type="caution">
    <text evidence="9">The sequence shown here is derived from an EMBL/GenBank/DDBJ whole genome shotgun (WGS) entry which is preliminary data.</text>
</comment>
<gene>
    <name evidence="9" type="ORF">D7044_21175</name>
</gene>
<dbReference type="AlphaFoldDB" id="A0A3A9XXW3"/>
<feature type="region of interest" description="Disordered" evidence="6">
    <location>
        <begin position="60"/>
        <end position="98"/>
    </location>
</feature>
<name>A0A3A9XXW3_9ACTN</name>
<keyword evidence="5 7" id="KW-0472">Membrane</keyword>
<organism evidence="9 10">
    <name type="scientific">Micromonospora musae</name>
    <dbReference type="NCBI Taxonomy" id="1894970"/>
    <lineage>
        <taxon>Bacteria</taxon>
        <taxon>Bacillati</taxon>
        <taxon>Actinomycetota</taxon>
        <taxon>Actinomycetes</taxon>
        <taxon>Micromonosporales</taxon>
        <taxon>Micromonosporaceae</taxon>
        <taxon>Micromonospora</taxon>
    </lineage>
</organism>
<evidence type="ECO:0000256" key="1">
    <source>
        <dbReference type="ARBA" id="ARBA00004651"/>
    </source>
</evidence>
<protein>
    <submittedName>
        <fullName evidence="9">PLDc_N domain-containing protein</fullName>
    </submittedName>
</protein>
<feature type="region of interest" description="Disordered" evidence="6">
    <location>
        <begin position="118"/>
        <end position="154"/>
    </location>
</feature>